<evidence type="ECO:0000256" key="3">
    <source>
        <dbReference type="ARBA" id="ARBA00023136"/>
    </source>
</evidence>
<keyword evidence="7" id="KW-0614">Plasmid</keyword>
<evidence type="ECO:0000256" key="4">
    <source>
        <dbReference type="RuleBase" id="RU004003"/>
    </source>
</evidence>
<sequence length="523" mass="53769">MQGIDDANRHAATEEQTPTISTTNESWLLGETVAVTEPDSPILSTKVSYCNPRKVTLSDVASYLTQTYGLPVDISDLTGGNGFTSTDMQSAAAGQGMQGNGAPTPAALPLPSNFLMNAATRAASRLPDMSICYEGDIKGLLEVVAQKEGVWQKFDDGRAQFYRTMTKTIYMPAIARHEKVASSIIASGGPQMGTQTGQVGTGSSSSDGANTGTSSAASDTDLDVWKSIQETAQTVAGGKGQQGAAIVTASAALGGVTVTGTPTQVRHVEEWARSLSENMSQSIKVTITLYTVTLNREDNYAFNPDVVFNKLGSGNLLSLSGPTIPSVASGLSPFTLAGKVLSNSSSSLRGSSVVYNALSTLGKVSSVKTWSTVALNNQLSKVQMANQVTYAAVAGSTSTANVGTTSTITPGVVTTGLTGTLRPSIVNGKITLAMDLTDSVLNGISTFTSEGASVQQPNISVSALPSSISLMPGQSLLATGVTETNGSVTKNGTFVPDNPLLGGGTDGTHGQTLVVVNISAEVM</sequence>
<evidence type="ECO:0000256" key="2">
    <source>
        <dbReference type="ARBA" id="ARBA00022729"/>
    </source>
</evidence>
<keyword evidence="3" id="KW-0472">Membrane</keyword>
<dbReference type="GO" id="GO:0016020">
    <property type="term" value="C:membrane"/>
    <property type="evidence" value="ECO:0007669"/>
    <property type="project" value="UniProtKB-SubCell"/>
</dbReference>
<comment type="similarity">
    <text evidence="4">Belongs to the bacterial secretin family.</text>
</comment>
<feature type="compositionally biased region" description="Polar residues" evidence="5">
    <location>
        <begin position="209"/>
        <end position="218"/>
    </location>
</feature>
<dbReference type="KEGG" id="plad:PPGU16_84930"/>
<protein>
    <submittedName>
        <fullName evidence="7">Type IVB pilus formation outer membrane protein, R64 PilN family</fullName>
    </submittedName>
</protein>
<geneLocation type="plasmid" evidence="7 8">
    <name>PPGU16_p3</name>
</geneLocation>
<dbReference type="PANTHER" id="PTHR30332:SF24">
    <property type="entry name" value="SECRETIN GSPD-RELATED"/>
    <property type="match status" value="1"/>
</dbReference>
<dbReference type="InterPro" id="IPR004846">
    <property type="entry name" value="T2SS/T3SS_dom"/>
</dbReference>
<dbReference type="Proteomes" id="UP000510888">
    <property type="component" value="Plasmid PPGU16_p3"/>
</dbReference>
<keyword evidence="2" id="KW-0732">Signal</keyword>
<evidence type="ECO:0000256" key="1">
    <source>
        <dbReference type="ARBA" id="ARBA00004370"/>
    </source>
</evidence>
<comment type="subcellular location">
    <subcellularLocation>
        <location evidence="1">Membrane</location>
    </subcellularLocation>
</comment>
<dbReference type="EMBL" id="AP023178">
    <property type="protein sequence ID" value="BCF95426.1"/>
    <property type="molecule type" value="Genomic_DNA"/>
</dbReference>
<feature type="domain" description="Type II/III secretion system secretin-like" evidence="6">
    <location>
        <begin position="357"/>
        <end position="492"/>
    </location>
</feature>
<dbReference type="GO" id="GO:0009306">
    <property type="term" value="P:protein secretion"/>
    <property type="evidence" value="ECO:0007669"/>
    <property type="project" value="InterPro"/>
</dbReference>
<feature type="compositionally biased region" description="Basic and acidic residues" evidence="5">
    <location>
        <begin position="1"/>
        <end position="13"/>
    </location>
</feature>
<evidence type="ECO:0000256" key="5">
    <source>
        <dbReference type="SAM" id="MobiDB-lite"/>
    </source>
</evidence>
<dbReference type="RefSeq" id="WP_180727779.1">
    <property type="nucleotide sequence ID" value="NZ_AP023178.1"/>
</dbReference>
<organism evidence="7 8">
    <name type="scientific">Paraburkholderia largidicola</name>
    <dbReference type="NCBI Taxonomy" id="3014751"/>
    <lineage>
        <taxon>Bacteria</taxon>
        <taxon>Pseudomonadati</taxon>
        <taxon>Pseudomonadota</taxon>
        <taxon>Betaproteobacteria</taxon>
        <taxon>Burkholderiales</taxon>
        <taxon>Burkholderiaceae</taxon>
        <taxon>Paraburkholderia</taxon>
    </lineage>
</organism>
<evidence type="ECO:0000259" key="6">
    <source>
        <dbReference type="Pfam" id="PF00263"/>
    </source>
</evidence>
<feature type="region of interest" description="Disordered" evidence="5">
    <location>
        <begin position="187"/>
        <end position="220"/>
    </location>
</feature>
<dbReference type="AlphaFoldDB" id="A0A7I8C2W4"/>
<name>A0A7I8C2W4_9BURK</name>
<gene>
    <name evidence="7" type="ORF">PPGU16_84930</name>
</gene>
<keyword evidence="8" id="KW-1185">Reference proteome</keyword>
<accession>A0A7I8C2W4</accession>
<proteinExistence type="inferred from homology"/>
<reference evidence="7 8" key="1">
    <citation type="journal article" date="2020" name="Genes (Basel)">
        <title>Genomic Comparison of Insect Gut Symbionts from Divergent Burkholderia Subclades.</title>
        <authorList>
            <person name="Takeshita K."/>
            <person name="Kikuchi Y."/>
        </authorList>
    </citation>
    <scope>NUCLEOTIDE SEQUENCE [LARGE SCALE GENOMIC DNA]</scope>
    <source>
        <strain evidence="7 8">PGU16</strain>
        <plasmid evidence="7 8">PPGU16_p3</plasmid>
    </source>
</reference>
<dbReference type="PANTHER" id="PTHR30332">
    <property type="entry name" value="PROBABLE GENERAL SECRETION PATHWAY PROTEIN D"/>
    <property type="match status" value="1"/>
</dbReference>
<dbReference type="Pfam" id="PF00263">
    <property type="entry name" value="Secretin"/>
    <property type="match status" value="1"/>
</dbReference>
<dbReference type="InterPro" id="IPR050810">
    <property type="entry name" value="Bact_Secretion_Sys_Channel"/>
</dbReference>
<evidence type="ECO:0000313" key="8">
    <source>
        <dbReference type="Proteomes" id="UP000510888"/>
    </source>
</evidence>
<feature type="region of interest" description="Disordered" evidence="5">
    <location>
        <begin position="1"/>
        <end position="20"/>
    </location>
</feature>
<evidence type="ECO:0000313" key="7">
    <source>
        <dbReference type="EMBL" id="BCF95426.1"/>
    </source>
</evidence>
<feature type="compositionally biased region" description="Low complexity" evidence="5">
    <location>
        <begin position="187"/>
        <end position="208"/>
    </location>
</feature>